<dbReference type="HOGENOM" id="CLU_1633179_0_0_4"/>
<sequence>MAQFLPEVFKALSGVCCILAVLPPLPAAANTSVAWFSPSGTVKNVRQVRVRFSGQMVPFGELRPADPFTIDCPEVGSGRWADGNNWAYDFERDVPAGVACRFTLETGLTDVAGQWQLQLAPGTGPASTGAVGRRGHRRCDERLPGTRQPHQKNRGQASTMRQ</sequence>
<protein>
    <submittedName>
        <fullName evidence="3">Alpha-2-macroglobulin family protein</fullName>
    </submittedName>
</protein>
<evidence type="ECO:0000256" key="1">
    <source>
        <dbReference type="SAM" id="MobiDB-lite"/>
    </source>
</evidence>
<dbReference type="STRING" id="1349767.GJA_3727"/>
<dbReference type="eggNOG" id="COG2373">
    <property type="taxonomic scope" value="Bacteria"/>
</dbReference>
<keyword evidence="4" id="KW-1185">Reference proteome</keyword>
<dbReference type="AlphaFoldDB" id="W0VAN7"/>
<dbReference type="RefSeq" id="WP_144241579.1">
    <property type="nucleotide sequence ID" value="NZ_BCTH01000099.1"/>
</dbReference>
<accession>W0VAN7</accession>
<feature type="signal peptide" evidence="2">
    <location>
        <begin position="1"/>
        <end position="29"/>
    </location>
</feature>
<name>W0VAN7_9BURK</name>
<feature type="region of interest" description="Disordered" evidence="1">
    <location>
        <begin position="120"/>
        <end position="162"/>
    </location>
</feature>
<evidence type="ECO:0000313" key="3">
    <source>
        <dbReference type="EMBL" id="CDG84342.1"/>
    </source>
</evidence>
<evidence type="ECO:0000313" key="4">
    <source>
        <dbReference type="Proteomes" id="UP000027604"/>
    </source>
</evidence>
<feature type="chain" id="PRO_5004797776" evidence="2">
    <location>
        <begin position="30"/>
        <end position="162"/>
    </location>
</feature>
<evidence type="ECO:0000256" key="2">
    <source>
        <dbReference type="SAM" id="SignalP"/>
    </source>
</evidence>
<dbReference type="Proteomes" id="UP000027604">
    <property type="component" value="Chromosome I"/>
</dbReference>
<keyword evidence="2" id="KW-0732">Signal</keyword>
<proteinExistence type="predicted"/>
<organism evidence="3 4">
    <name type="scientific">Janthinobacterium agaricidamnosum NBRC 102515 = DSM 9628</name>
    <dbReference type="NCBI Taxonomy" id="1349767"/>
    <lineage>
        <taxon>Bacteria</taxon>
        <taxon>Pseudomonadati</taxon>
        <taxon>Pseudomonadota</taxon>
        <taxon>Betaproteobacteria</taxon>
        <taxon>Burkholderiales</taxon>
        <taxon>Oxalobacteraceae</taxon>
        <taxon>Janthinobacterium</taxon>
    </lineage>
</organism>
<gene>
    <name evidence="3" type="ORF">GJA_3727</name>
</gene>
<dbReference type="OrthoDB" id="9767116at2"/>
<dbReference type="KEGG" id="jag:GJA_3727"/>
<reference evidence="3 4" key="1">
    <citation type="journal article" date="2015" name="Genome Announc.">
        <title>Genome Sequence of Mushroom Soft-Rot Pathogen Janthinobacterium agaricidamnosum.</title>
        <authorList>
            <person name="Graupner K."/>
            <person name="Lackner G."/>
            <person name="Hertweck C."/>
        </authorList>
    </citation>
    <scope>NUCLEOTIDE SEQUENCE [LARGE SCALE GENOMIC DNA]</scope>
    <source>
        <strain evidence="4">NBRC 102515 / DSM 9628</strain>
    </source>
</reference>
<dbReference type="EMBL" id="HG322949">
    <property type="protein sequence ID" value="CDG84342.1"/>
    <property type="molecule type" value="Genomic_DNA"/>
</dbReference>